<dbReference type="InterPro" id="IPR005501">
    <property type="entry name" value="LamB/YcsF/PxpA-like"/>
</dbReference>
<dbReference type="SUPFAM" id="SSF88713">
    <property type="entry name" value="Glycoside hydrolase/deacetylase"/>
    <property type="match status" value="1"/>
</dbReference>
<dbReference type="Proteomes" id="UP000012283">
    <property type="component" value="Unassembled WGS sequence"/>
</dbReference>
<keyword evidence="1" id="KW-0378">Hydrolase</keyword>
<dbReference type="HAMAP" id="MF_00691">
    <property type="entry name" value="PxpA"/>
    <property type="match status" value="1"/>
</dbReference>
<evidence type="ECO:0000313" key="2">
    <source>
        <dbReference type="EMBL" id="ENH98371.1"/>
    </source>
</evidence>
<name>N4WZB1_9BACI</name>
<evidence type="ECO:0000313" key="3">
    <source>
        <dbReference type="Proteomes" id="UP000012283"/>
    </source>
</evidence>
<keyword evidence="1" id="KW-0547">Nucleotide-binding</keyword>
<keyword evidence="1" id="KW-0067">ATP-binding</keyword>
<dbReference type="eggNOG" id="COG1540">
    <property type="taxonomic scope" value="Bacteria"/>
</dbReference>
<comment type="subunit">
    <text evidence="1">Forms a complex composed of PxpA, PxpB and PxpC.</text>
</comment>
<dbReference type="EMBL" id="APML01000003">
    <property type="protein sequence ID" value="ENH98371.1"/>
    <property type="molecule type" value="Genomic_DNA"/>
</dbReference>
<reference evidence="2 3" key="1">
    <citation type="submission" date="2013-03" db="EMBL/GenBank/DDBJ databases">
        <title>Draft genome sequence of Gracibacillus halophilus YIM-C55.5, a moderately halophilic and thermophilic organism from the Xiaochaidamu salt lake.</title>
        <authorList>
            <person name="Sugumar T."/>
            <person name="Polireddy D.R."/>
            <person name="Antony A."/>
            <person name="Madhava Y.R."/>
            <person name="Sivakumar N."/>
        </authorList>
    </citation>
    <scope>NUCLEOTIDE SEQUENCE [LARGE SCALE GENOMIC DNA]</scope>
    <source>
        <strain evidence="2 3">YIM-C55.5</strain>
    </source>
</reference>
<dbReference type="RefSeq" id="WP_003462506.1">
    <property type="nucleotide sequence ID" value="NZ_APML01000003.1"/>
</dbReference>
<organism evidence="2 3">
    <name type="scientific">Gracilibacillus halophilus YIM-C55.5</name>
    <dbReference type="NCBI Taxonomy" id="1308866"/>
    <lineage>
        <taxon>Bacteria</taxon>
        <taxon>Bacillati</taxon>
        <taxon>Bacillota</taxon>
        <taxon>Bacilli</taxon>
        <taxon>Bacillales</taxon>
        <taxon>Bacillaceae</taxon>
        <taxon>Gracilibacillus</taxon>
    </lineage>
</organism>
<dbReference type="NCBIfam" id="NF003814">
    <property type="entry name" value="PRK05406.1-3"/>
    <property type="match status" value="1"/>
</dbReference>
<dbReference type="PANTHER" id="PTHR30292:SF0">
    <property type="entry name" value="5-OXOPROLINASE SUBUNIT A"/>
    <property type="match status" value="1"/>
</dbReference>
<dbReference type="Gene3D" id="3.20.20.370">
    <property type="entry name" value="Glycoside hydrolase/deacetylase"/>
    <property type="match status" value="1"/>
</dbReference>
<accession>N4WZB1</accession>
<comment type="catalytic activity">
    <reaction evidence="1">
        <text>5-oxo-L-proline + ATP + 2 H2O = L-glutamate + ADP + phosphate + H(+)</text>
        <dbReference type="Rhea" id="RHEA:10348"/>
        <dbReference type="ChEBI" id="CHEBI:15377"/>
        <dbReference type="ChEBI" id="CHEBI:15378"/>
        <dbReference type="ChEBI" id="CHEBI:29985"/>
        <dbReference type="ChEBI" id="CHEBI:30616"/>
        <dbReference type="ChEBI" id="CHEBI:43474"/>
        <dbReference type="ChEBI" id="CHEBI:58402"/>
        <dbReference type="ChEBI" id="CHEBI:456216"/>
        <dbReference type="EC" id="3.5.2.9"/>
    </reaction>
</comment>
<comment type="function">
    <text evidence="1">Catalyzes the cleavage of 5-oxoproline to form L-glutamate coupled to the hydrolysis of ATP to ADP and inorganic phosphate.</text>
</comment>
<dbReference type="STRING" id="1308866.J416_00249"/>
<keyword evidence="3" id="KW-1185">Reference proteome</keyword>
<dbReference type="Pfam" id="PF03746">
    <property type="entry name" value="LamB_YcsF"/>
    <property type="match status" value="1"/>
</dbReference>
<dbReference type="PANTHER" id="PTHR30292">
    <property type="entry name" value="UNCHARACTERIZED PROTEIN YBGL-RELATED"/>
    <property type="match status" value="1"/>
</dbReference>
<comment type="caution">
    <text evidence="2">The sequence shown here is derived from an EMBL/GenBank/DDBJ whole genome shotgun (WGS) entry which is preliminary data.</text>
</comment>
<evidence type="ECO:0000256" key="1">
    <source>
        <dbReference type="HAMAP-Rule" id="MF_00691"/>
    </source>
</evidence>
<dbReference type="GO" id="GO:0017168">
    <property type="term" value="F:5-oxoprolinase (ATP-hydrolyzing) activity"/>
    <property type="evidence" value="ECO:0007669"/>
    <property type="project" value="UniProtKB-UniRule"/>
</dbReference>
<dbReference type="OrthoDB" id="9773478at2"/>
<dbReference type="EC" id="3.5.2.9" evidence="1"/>
<dbReference type="InterPro" id="IPR011330">
    <property type="entry name" value="Glyco_hydro/deAcase_b/a-brl"/>
</dbReference>
<sequence length="242" mass="26509">MKSISLNCDLGESFGAYTLGNDEKIIPLVDAVNIACGFHAGDARTMQETVRLASKHQVKMGAHPGFDDLQGFGRRKIDVKPREVYQLVLYQIGALHGFVRAIGESLHHVKPHGALYNMACQQRKLAEAVAQAVYDFQPSITLFGLSNSELTRAGEKLGLPVAHEVFADRTYQTDGSLTPRTESHAMIKDVVQIQEQVKGMVDRGVVKSTDGKEIPIQADTICVHGDTNEALQVVQSIREVIT</sequence>
<comment type="similarity">
    <text evidence="1">Belongs to the LamB/PxpA family.</text>
</comment>
<dbReference type="NCBIfam" id="NF003816">
    <property type="entry name" value="PRK05406.1-5"/>
    <property type="match status" value="1"/>
</dbReference>
<protein>
    <recommendedName>
        <fullName evidence="1">5-oxoprolinase subunit A</fullName>
        <shortName evidence="1">5-OPase subunit A</shortName>
        <ecNumber evidence="1">3.5.2.9</ecNumber>
    </recommendedName>
    <alternativeName>
        <fullName evidence="1">5-oxoprolinase (ATP-hydrolyzing) subunit A</fullName>
    </alternativeName>
</protein>
<dbReference type="GO" id="GO:0005975">
    <property type="term" value="P:carbohydrate metabolic process"/>
    <property type="evidence" value="ECO:0007669"/>
    <property type="project" value="InterPro"/>
</dbReference>
<dbReference type="CDD" id="cd10787">
    <property type="entry name" value="LamB_YcsF_like"/>
    <property type="match status" value="1"/>
</dbReference>
<dbReference type="GO" id="GO:0005524">
    <property type="term" value="F:ATP binding"/>
    <property type="evidence" value="ECO:0007669"/>
    <property type="project" value="UniProtKB-UniRule"/>
</dbReference>
<dbReference type="PATRIC" id="fig|1308866.3.peg.52"/>
<dbReference type="AlphaFoldDB" id="N4WZB1"/>
<proteinExistence type="inferred from homology"/>
<gene>
    <name evidence="1" type="primary">pxpA</name>
    <name evidence="2" type="ORF">J416_00249</name>
</gene>